<organism evidence="2 3">
    <name type="scientific">Ancylobacter amanitiformis</name>
    <dbReference type="NCBI Taxonomy" id="217069"/>
    <lineage>
        <taxon>Bacteria</taxon>
        <taxon>Pseudomonadati</taxon>
        <taxon>Pseudomonadota</taxon>
        <taxon>Alphaproteobacteria</taxon>
        <taxon>Hyphomicrobiales</taxon>
        <taxon>Xanthobacteraceae</taxon>
        <taxon>Ancylobacter</taxon>
    </lineage>
</organism>
<dbReference type="Proteomes" id="UP001235094">
    <property type="component" value="Unassembled WGS sequence"/>
</dbReference>
<keyword evidence="1" id="KW-0812">Transmembrane</keyword>
<keyword evidence="1" id="KW-1133">Transmembrane helix</keyword>
<evidence type="ECO:0000313" key="2">
    <source>
        <dbReference type="EMBL" id="MDQ0512571.1"/>
    </source>
</evidence>
<feature type="transmembrane region" description="Helical" evidence="1">
    <location>
        <begin position="43"/>
        <end position="63"/>
    </location>
</feature>
<name>A0ABU0LV41_9HYPH</name>
<keyword evidence="3" id="KW-1185">Reference proteome</keyword>
<keyword evidence="1" id="KW-0472">Membrane</keyword>
<protein>
    <recommendedName>
        <fullName evidence="4">DUF2336 domain-containing protein</fullName>
    </recommendedName>
</protein>
<dbReference type="RefSeq" id="WP_306891251.1">
    <property type="nucleotide sequence ID" value="NZ_JAUSVR010000014.1"/>
</dbReference>
<gene>
    <name evidence="2" type="ORF">QOZ99_003481</name>
</gene>
<proteinExistence type="predicted"/>
<dbReference type="EMBL" id="JAUSVR010000014">
    <property type="protein sequence ID" value="MDQ0512571.1"/>
    <property type="molecule type" value="Genomic_DNA"/>
</dbReference>
<comment type="caution">
    <text evidence="2">The sequence shown here is derived from an EMBL/GenBank/DDBJ whole genome shotgun (WGS) entry which is preliminary data.</text>
</comment>
<accession>A0ABU0LV41</accession>
<evidence type="ECO:0000256" key="1">
    <source>
        <dbReference type="SAM" id="Phobius"/>
    </source>
</evidence>
<reference evidence="2 3" key="1">
    <citation type="submission" date="2023-07" db="EMBL/GenBank/DDBJ databases">
        <title>Genomic Encyclopedia of Type Strains, Phase IV (KMG-IV): sequencing the most valuable type-strain genomes for metagenomic binning, comparative biology and taxonomic classification.</title>
        <authorList>
            <person name="Goeker M."/>
        </authorList>
    </citation>
    <scope>NUCLEOTIDE SEQUENCE [LARGE SCALE GENOMIC DNA]</scope>
    <source>
        <strain evidence="2 3">DSM 15561</strain>
    </source>
</reference>
<evidence type="ECO:0008006" key="4">
    <source>
        <dbReference type="Google" id="ProtNLM"/>
    </source>
</evidence>
<evidence type="ECO:0000313" key="3">
    <source>
        <dbReference type="Proteomes" id="UP001235094"/>
    </source>
</evidence>
<sequence length="323" mass="33911">MLATAAPWALVALIGAVFGATELIARYKDQPFATLKSRAALTYVGLNAGAALLALLLLDTFDVTFGAQEQAQINAYRVMVAGLGAMAFFRAGLFNVRVGSSDISVGPNLILETFLQALDRRYDRERAAPRALDVSRLMKGVVFERAKEALPLLCFNLMQNVSDAEKAEIGDEVRQLGEAPGMSDEAKCNVLGLILLNVVGKSVLETAISSLGATITGLPPLDLELLSSVARADDALIVASLPEACWRLAGPGLTELADVAELQDLALPAQAKAILIVRRLVRDYGEGIVGPALAAIGQAGSTEVQATAADAERPDAAQTEALG</sequence>
<feature type="transmembrane region" description="Helical" evidence="1">
    <location>
        <begin position="75"/>
        <end position="94"/>
    </location>
</feature>